<dbReference type="InterPro" id="IPR020449">
    <property type="entry name" value="Tscrpt_reg_AraC-type_HTH"/>
</dbReference>
<evidence type="ECO:0000256" key="2">
    <source>
        <dbReference type="ARBA" id="ARBA00023125"/>
    </source>
</evidence>
<dbReference type="Gene3D" id="1.10.10.60">
    <property type="entry name" value="Homeodomain-like"/>
    <property type="match status" value="1"/>
</dbReference>
<keyword evidence="3" id="KW-0804">Transcription</keyword>
<feature type="region of interest" description="Disordered" evidence="4">
    <location>
        <begin position="339"/>
        <end position="367"/>
    </location>
</feature>
<dbReference type="PROSITE" id="PS01124">
    <property type="entry name" value="HTH_ARAC_FAMILY_2"/>
    <property type="match status" value="1"/>
</dbReference>
<comment type="caution">
    <text evidence="6">The sequence shown here is derived from an EMBL/GenBank/DDBJ whole genome shotgun (WGS) entry which is preliminary data.</text>
</comment>
<dbReference type="PANTHER" id="PTHR47894:SF1">
    <property type="entry name" value="HTH-TYPE TRANSCRIPTIONAL REGULATOR VQSM"/>
    <property type="match status" value="1"/>
</dbReference>
<feature type="compositionally biased region" description="Basic residues" evidence="4">
    <location>
        <begin position="340"/>
        <end position="350"/>
    </location>
</feature>
<keyword evidence="2" id="KW-0238">DNA-binding</keyword>
<evidence type="ECO:0000313" key="6">
    <source>
        <dbReference type="EMBL" id="MDO1534161.1"/>
    </source>
</evidence>
<gene>
    <name evidence="6" type="ORF">Q2T77_17890</name>
</gene>
<protein>
    <submittedName>
        <fullName evidence="6">AraC family transcriptional regulator</fullName>
    </submittedName>
</protein>
<evidence type="ECO:0000256" key="1">
    <source>
        <dbReference type="ARBA" id="ARBA00023015"/>
    </source>
</evidence>
<evidence type="ECO:0000256" key="3">
    <source>
        <dbReference type="ARBA" id="ARBA00023163"/>
    </source>
</evidence>
<dbReference type="SMART" id="SM00342">
    <property type="entry name" value="HTH_ARAC"/>
    <property type="match status" value="1"/>
</dbReference>
<dbReference type="SUPFAM" id="SSF46689">
    <property type="entry name" value="Homeodomain-like"/>
    <property type="match status" value="1"/>
</dbReference>
<feature type="domain" description="HTH araC/xylS-type" evidence="5">
    <location>
        <begin position="245"/>
        <end position="342"/>
    </location>
</feature>
<dbReference type="Proteomes" id="UP001169027">
    <property type="component" value="Unassembled WGS sequence"/>
</dbReference>
<proteinExistence type="predicted"/>
<reference evidence="6" key="1">
    <citation type="submission" date="2023-06" db="EMBL/GenBank/DDBJ databases">
        <authorList>
            <person name="Jiang Y."/>
            <person name="Liu Q."/>
        </authorList>
    </citation>
    <scope>NUCLEOTIDE SEQUENCE</scope>
    <source>
        <strain evidence="6">CGMCC 1.12090</strain>
    </source>
</reference>
<dbReference type="Pfam" id="PF12625">
    <property type="entry name" value="Arabinose_bd"/>
    <property type="match status" value="1"/>
</dbReference>
<evidence type="ECO:0000256" key="4">
    <source>
        <dbReference type="SAM" id="MobiDB-lite"/>
    </source>
</evidence>
<dbReference type="InterPro" id="IPR018060">
    <property type="entry name" value="HTH_AraC"/>
</dbReference>
<name>A0ABT8S5G4_9BURK</name>
<dbReference type="PANTHER" id="PTHR47894">
    <property type="entry name" value="HTH-TYPE TRANSCRIPTIONAL REGULATOR GADX"/>
    <property type="match status" value="1"/>
</dbReference>
<evidence type="ECO:0000313" key="7">
    <source>
        <dbReference type="Proteomes" id="UP001169027"/>
    </source>
</evidence>
<evidence type="ECO:0000259" key="5">
    <source>
        <dbReference type="PROSITE" id="PS01124"/>
    </source>
</evidence>
<keyword evidence="1" id="KW-0805">Transcription regulation</keyword>
<dbReference type="EMBL" id="JAUKVY010000012">
    <property type="protein sequence ID" value="MDO1534161.1"/>
    <property type="molecule type" value="Genomic_DNA"/>
</dbReference>
<keyword evidence="7" id="KW-1185">Reference proteome</keyword>
<sequence length="367" mass="40409">MSQRITPPWGRHYPPYQITALVRLLQRKDVPAGAVLAGTGLDAAALDDVACRTSVLQHLAVWRNALALGAVPGLSFELGRGLHLPDHGTYGLMLLSCESVDDYFRRAETYQGLVANALALEARTDGGDALWVLGDGGDRELPDGLRIFVLEQQFAQLVTQLHDLLGPEVRPTLARFAYPAPAHRAMYAEQLQCPCVFGWHRNELHLGGEVLSMRPRLANAFTAAVLQSACEGLLAEVEESPGFAGKVYQALRLLPDPGAGMKAMASTFKMNERTLRRRLAREGTSFSNIADQVRHSVATQHLQRPDASVEQIALITGFSDSANFRRAFLRWTGMTPAQFRRQHQERRAHPHPWTLRGENASVSLAAP</sequence>
<dbReference type="Pfam" id="PF12833">
    <property type="entry name" value="HTH_18"/>
    <property type="match status" value="1"/>
</dbReference>
<accession>A0ABT8S5G4</accession>
<dbReference type="InterPro" id="IPR009057">
    <property type="entry name" value="Homeodomain-like_sf"/>
</dbReference>
<dbReference type="RefSeq" id="WP_301811462.1">
    <property type="nucleotide sequence ID" value="NZ_JAUJZH010000012.1"/>
</dbReference>
<organism evidence="6 7">
    <name type="scientific">Variovorax ginsengisoli</name>
    <dbReference type="NCBI Taxonomy" id="363844"/>
    <lineage>
        <taxon>Bacteria</taxon>
        <taxon>Pseudomonadati</taxon>
        <taxon>Pseudomonadota</taxon>
        <taxon>Betaproteobacteria</taxon>
        <taxon>Burkholderiales</taxon>
        <taxon>Comamonadaceae</taxon>
        <taxon>Variovorax</taxon>
    </lineage>
</organism>
<dbReference type="PRINTS" id="PR00032">
    <property type="entry name" value="HTHARAC"/>
</dbReference>
<dbReference type="InterPro" id="IPR032687">
    <property type="entry name" value="AraC-type_N"/>
</dbReference>